<keyword evidence="3" id="KW-1185">Reference proteome</keyword>
<sequence>MSKEAEINDILKDIAVFLPGKILLSHTALRREWQKKGSSWSGDAVRENELRQRRRGNSQTSINKRKAGGNRETRANFAIS</sequence>
<feature type="region of interest" description="Disordered" evidence="1">
    <location>
        <begin position="35"/>
        <end position="80"/>
    </location>
</feature>
<gene>
    <name evidence="2" type="ORF">TNIN_323091</name>
</gene>
<evidence type="ECO:0000313" key="2">
    <source>
        <dbReference type="EMBL" id="GFY74938.1"/>
    </source>
</evidence>
<dbReference type="AlphaFoldDB" id="A0A8X6YQ61"/>
<organism evidence="2 3">
    <name type="scientific">Trichonephila inaurata madagascariensis</name>
    <dbReference type="NCBI Taxonomy" id="2747483"/>
    <lineage>
        <taxon>Eukaryota</taxon>
        <taxon>Metazoa</taxon>
        <taxon>Ecdysozoa</taxon>
        <taxon>Arthropoda</taxon>
        <taxon>Chelicerata</taxon>
        <taxon>Arachnida</taxon>
        <taxon>Araneae</taxon>
        <taxon>Araneomorphae</taxon>
        <taxon>Entelegynae</taxon>
        <taxon>Araneoidea</taxon>
        <taxon>Nephilidae</taxon>
        <taxon>Trichonephila</taxon>
        <taxon>Trichonephila inaurata</taxon>
    </lineage>
</organism>
<proteinExistence type="predicted"/>
<reference evidence="2" key="1">
    <citation type="submission" date="2020-08" db="EMBL/GenBank/DDBJ databases">
        <title>Multicomponent nature underlies the extraordinary mechanical properties of spider dragline silk.</title>
        <authorList>
            <person name="Kono N."/>
            <person name="Nakamura H."/>
            <person name="Mori M."/>
            <person name="Yoshida Y."/>
            <person name="Ohtoshi R."/>
            <person name="Malay A.D."/>
            <person name="Moran D.A.P."/>
            <person name="Tomita M."/>
            <person name="Numata K."/>
            <person name="Arakawa K."/>
        </authorList>
    </citation>
    <scope>NUCLEOTIDE SEQUENCE</scope>
</reference>
<name>A0A8X6YQ61_9ARAC</name>
<dbReference type="EMBL" id="BMAV01021033">
    <property type="protein sequence ID" value="GFY74938.1"/>
    <property type="molecule type" value="Genomic_DNA"/>
</dbReference>
<accession>A0A8X6YQ61</accession>
<comment type="caution">
    <text evidence="2">The sequence shown here is derived from an EMBL/GenBank/DDBJ whole genome shotgun (WGS) entry which is preliminary data.</text>
</comment>
<evidence type="ECO:0000256" key="1">
    <source>
        <dbReference type="SAM" id="MobiDB-lite"/>
    </source>
</evidence>
<protein>
    <submittedName>
        <fullName evidence="2">Uncharacterized protein</fullName>
    </submittedName>
</protein>
<dbReference type="Proteomes" id="UP000886998">
    <property type="component" value="Unassembled WGS sequence"/>
</dbReference>
<evidence type="ECO:0000313" key="3">
    <source>
        <dbReference type="Proteomes" id="UP000886998"/>
    </source>
</evidence>